<dbReference type="InterPro" id="IPR039373">
    <property type="entry name" value="Peptidase_M28B"/>
</dbReference>
<dbReference type="SUPFAM" id="SSF53187">
    <property type="entry name" value="Zn-dependent exopeptidases"/>
    <property type="match status" value="1"/>
</dbReference>
<dbReference type="EMBL" id="MU825891">
    <property type="protein sequence ID" value="KAJ7384076.1"/>
    <property type="molecule type" value="Genomic_DNA"/>
</dbReference>
<evidence type="ECO:0000256" key="9">
    <source>
        <dbReference type="ARBA" id="ARBA00022837"/>
    </source>
</evidence>
<evidence type="ECO:0000256" key="4">
    <source>
        <dbReference type="ARBA" id="ARBA00022438"/>
    </source>
</evidence>
<evidence type="ECO:0000256" key="15">
    <source>
        <dbReference type="ARBA" id="ARBA00081462"/>
    </source>
</evidence>
<protein>
    <recommendedName>
        <fullName evidence="14">Aminopeptidase NAALADL1</fullName>
    </recommendedName>
    <alternativeName>
        <fullName evidence="15">N-acetylated-alpha-linked acidic dipeptidase-like protein</fullName>
    </alternativeName>
</protein>
<dbReference type="Proteomes" id="UP001163046">
    <property type="component" value="Unassembled WGS sequence"/>
</dbReference>
<keyword evidence="11" id="KW-1015">Disulfide bond</keyword>
<keyword evidence="5" id="KW-0645">Protease</keyword>
<keyword evidence="10" id="KW-0482">Metalloprotease</keyword>
<dbReference type="GO" id="GO:0006508">
    <property type="term" value="P:proteolysis"/>
    <property type="evidence" value="ECO:0007669"/>
    <property type="project" value="UniProtKB-KW"/>
</dbReference>
<evidence type="ECO:0000256" key="1">
    <source>
        <dbReference type="ARBA" id="ARBA00001947"/>
    </source>
</evidence>
<dbReference type="SUPFAM" id="SSF47672">
    <property type="entry name" value="Transferrin receptor-like dimerisation domain"/>
    <property type="match status" value="1"/>
</dbReference>
<evidence type="ECO:0000256" key="14">
    <source>
        <dbReference type="ARBA" id="ARBA00068168"/>
    </source>
</evidence>
<dbReference type="GO" id="GO:0008237">
    <property type="term" value="F:metallopeptidase activity"/>
    <property type="evidence" value="ECO:0007669"/>
    <property type="project" value="UniProtKB-KW"/>
</dbReference>
<dbReference type="PANTHER" id="PTHR10404:SF77">
    <property type="entry name" value="GLUTAMATE CARBOXYPEPTIDASE 2 HOMOLOG"/>
    <property type="match status" value="1"/>
</dbReference>
<dbReference type="OrthoDB" id="5841748at2759"/>
<evidence type="ECO:0000256" key="16">
    <source>
        <dbReference type="SAM" id="Phobius"/>
    </source>
</evidence>
<dbReference type="FunFam" id="1.20.930.40:FF:000001">
    <property type="entry name" value="N-acetylated-alpha-linked acidic dipeptidase 2"/>
    <property type="match status" value="1"/>
</dbReference>
<evidence type="ECO:0000256" key="11">
    <source>
        <dbReference type="ARBA" id="ARBA00023157"/>
    </source>
</evidence>
<evidence type="ECO:0000256" key="10">
    <source>
        <dbReference type="ARBA" id="ARBA00023049"/>
    </source>
</evidence>
<comment type="similarity">
    <text evidence="3">Belongs to the peptidase M28 family. M28B subfamily.</text>
</comment>
<dbReference type="FunFam" id="3.40.630.10:FF:000101">
    <property type="entry name" value="N-acetylated alpha-linked acidic dipeptidase like 1"/>
    <property type="match status" value="1"/>
</dbReference>
<dbReference type="Gene3D" id="3.50.30.30">
    <property type="match status" value="1"/>
</dbReference>
<proteinExistence type="inferred from homology"/>
<keyword evidence="16" id="KW-0812">Transmembrane</keyword>
<keyword evidence="16" id="KW-1133">Transmembrane helix</keyword>
<evidence type="ECO:0000256" key="2">
    <source>
        <dbReference type="ARBA" id="ARBA00004221"/>
    </source>
</evidence>
<keyword evidence="19" id="KW-1185">Reference proteome</keyword>
<evidence type="ECO:0000313" key="18">
    <source>
        <dbReference type="EMBL" id="KAJ7384076.1"/>
    </source>
</evidence>
<evidence type="ECO:0000256" key="12">
    <source>
        <dbReference type="ARBA" id="ARBA00023180"/>
    </source>
</evidence>
<evidence type="ECO:0000256" key="6">
    <source>
        <dbReference type="ARBA" id="ARBA00022723"/>
    </source>
</evidence>
<dbReference type="AlphaFoldDB" id="A0A9W9ZLT5"/>
<dbReference type="FunFam" id="3.50.30.30:FF:000045">
    <property type="entry name" value="Predicted protein"/>
    <property type="match status" value="1"/>
</dbReference>
<comment type="subcellular location">
    <subcellularLocation>
        <location evidence="2">Apical cell membrane</location>
    </subcellularLocation>
</comment>
<keyword evidence="8" id="KW-0862">Zinc</keyword>
<dbReference type="GO" id="GO:0016324">
    <property type="term" value="C:apical plasma membrane"/>
    <property type="evidence" value="ECO:0007669"/>
    <property type="project" value="UniProtKB-SubCell"/>
</dbReference>
<name>A0A9W9ZLT5_9CNID</name>
<accession>A0A9W9ZLT5</accession>
<dbReference type="SUPFAM" id="SSF52025">
    <property type="entry name" value="PA domain"/>
    <property type="match status" value="1"/>
</dbReference>
<dbReference type="Pfam" id="PF04253">
    <property type="entry name" value="TFR_dimer"/>
    <property type="match status" value="1"/>
</dbReference>
<evidence type="ECO:0000259" key="17">
    <source>
        <dbReference type="Pfam" id="PF04253"/>
    </source>
</evidence>
<comment type="caution">
    <text evidence="18">The sequence shown here is derived from an EMBL/GenBank/DDBJ whole genome shotgun (WGS) entry which is preliminary data.</text>
</comment>
<dbReference type="GO" id="GO:0004177">
    <property type="term" value="F:aminopeptidase activity"/>
    <property type="evidence" value="ECO:0007669"/>
    <property type="project" value="UniProtKB-KW"/>
</dbReference>
<evidence type="ECO:0000256" key="5">
    <source>
        <dbReference type="ARBA" id="ARBA00022670"/>
    </source>
</evidence>
<evidence type="ECO:0000256" key="7">
    <source>
        <dbReference type="ARBA" id="ARBA00022801"/>
    </source>
</evidence>
<keyword evidence="7" id="KW-0378">Hydrolase</keyword>
<dbReference type="Gene3D" id="3.40.630.10">
    <property type="entry name" value="Zn peptidases"/>
    <property type="match status" value="1"/>
</dbReference>
<evidence type="ECO:0000256" key="13">
    <source>
        <dbReference type="ARBA" id="ARBA00059290"/>
    </source>
</evidence>
<dbReference type="PANTHER" id="PTHR10404">
    <property type="entry name" value="N-ACETYLATED-ALPHA-LINKED ACIDIC DIPEPTIDASE"/>
    <property type="match status" value="1"/>
</dbReference>
<evidence type="ECO:0000256" key="8">
    <source>
        <dbReference type="ARBA" id="ARBA00022833"/>
    </source>
</evidence>
<keyword evidence="16" id="KW-0472">Membrane</keyword>
<feature type="domain" description="Transferrin receptor-like dimerisation" evidence="17">
    <location>
        <begin position="591"/>
        <end position="706"/>
    </location>
</feature>
<keyword evidence="12" id="KW-0325">Glycoprotein</keyword>
<dbReference type="PROSITE" id="PS51257">
    <property type="entry name" value="PROKAR_LIPOPROTEIN"/>
    <property type="match status" value="1"/>
</dbReference>
<organism evidence="18 19">
    <name type="scientific">Desmophyllum pertusum</name>
    <dbReference type="NCBI Taxonomy" id="174260"/>
    <lineage>
        <taxon>Eukaryota</taxon>
        <taxon>Metazoa</taxon>
        <taxon>Cnidaria</taxon>
        <taxon>Anthozoa</taxon>
        <taxon>Hexacorallia</taxon>
        <taxon>Scleractinia</taxon>
        <taxon>Caryophylliina</taxon>
        <taxon>Caryophylliidae</taxon>
        <taxon>Desmophyllum</taxon>
    </lineage>
</organism>
<dbReference type="InterPro" id="IPR036757">
    <property type="entry name" value="TFR-like_dimer_dom_sf"/>
</dbReference>
<feature type="transmembrane region" description="Helical" evidence="16">
    <location>
        <begin position="9"/>
        <end position="31"/>
    </location>
</feature>
<keyword evidence="6" id="KW-0479">Metal-binding</keyword>
<keyword evidence="4" id="KW-0031">Aminopeptidase</keyword>
<keyword evidence="9" id="KW-0106">Calcium</keyword>
<dbReference type="InterPro" id="IPR007365">
    <property type="entry name" value="TFR-like_dimer_dom"/>
</dbReference>
<dbReference type="InterPro" id="IPR046450">
    <property type="entry name" value="PA_dom_sf"/>
</dbReference>
<reference evidence="18" key="1">
    <citation type="submission" date="2023-01" db="EMBL/GenBank/DDBJ databases">
        <title>Genome assembly of the deep-sea coral Lophelia pertusa.</title>
        <authorList>
            <person name="Herrera S."/>
            <person name="Cordes E."/>
        </authorList>
    </citation>
    <scope>NUCLEOTIDE SEQUENCE</scope>
    <source>
        <strain evidence="18">USNM1676648</strain>
        <tissue evidence="18">Polyp</tissue>
    </source>
</reference>
<gene>
    <name evidence="18" type="ORF">OS493_024090</name>
</gene>
<sequence>MGMSVQKKFILGLVSFVLFVFIIGFIIGFFGCPGAKDESCCGAKNGNGGTSGRLFEQEAFELLSGQKIRHYLKYFENQPNFAGTNDSCTQALYIKKEWNSFGLDTVQLKRYDVLLSYPKRPSTLSLTDNNGTEVYSSILIENFTTTENDSRTTIPFSTYSASGEATGKLLYVNYGRESDFKYLDDSNISCTGMIVIVRYGKIPEGTKVVNAQKWNSVGVLLYVDPADYTSNATVRKFTGTTWYPRYTAEIGGLWENRGDPLTPGYPATAGIYRESVDDISLPKIPVQPISLREAETLLRMLNHTKVPEHWQGGLEFSYGIQTEPRDTRSSSLGAAYFKINKKTYINVSLSLVKRQVCDLVGTIKGNIEPDRYVLLGSRHPSGGTAVLMEVARILLSIRKKMGGGEYGNIGSVEWIEEYEKILETRAVAYINVDRAIQGKVVMRSSPLLEETVLKAAKKVTIPSNKSETLYDEWKKTNLNKTGKQPGLLSNDRGSGCLSFEYRIGIPCVDLTYQPDNAFGNYPVHHQLYDTPDTFKYYTTLAQVWIRMTFNIAGSVFIPFDVVRYAGAFCRFALDLSANYNSILNGNNITLDVLLNASQDLLAAAKTFQNCLHAQDNNDVLQVRMINDRLLQLDRAFINKEGLPGRPFLRHVILAPMYFDTESDSTFPGITDSIHTARDSGKRKDWERVKKEISMVIHTFRSAVSVLRPPDF</sequence>
<evidence type="ECO:0000256" key="3">
    <source>
        <dbReference type="ARBA" id="ARBA00005634"/>
    </source>
</evidence>
<comment type="cofactor">
    <cofactor evidence="1">
        <name>Zn(2+)</name>
        <dbReference type="ChEBI" id="CHEBI:29105"/>
    </cofactor>
</comment>
<evidence type="ECO:0000313" key="19">
    <source>
        <dbReference type="Proteomes" id="UP001163046"/>
    </source>
</evidence>
<dbReference type="Gene3D" id="1.20.930.40">
    <property type="entry name" value="Transferrin receptor-like, dimerisation domain"/>
    <property type="match status" value="1"/>
</dbReference>
<dbReference type="GO" id="GO:0004180">
    <property type="term" value="F:carboxypeptidase activity"/>
    <property type="evidence" value="ECO:0007669"/>
    <property type="project" value="TreeGrafter"/>
</dbReference>
<comment type="function">
    <text evidence="13">Aminopeptidase with broad substrate specificity. Has lower activity with substrates that have Asp or Glu in the P2' position, or Pro in the P3' position. Lacks activity with substrates that have both Pro in the P3' position and Asp or Glu in the P2' position. Lacks carboxypeptidase activity. Lacks dipeptidyl-peptidase IV type activity.</text>
</comment>
<dbReference type="GO" id="GO:0046872">
    <property type="term" value="F:metal ion binding"/>
    <property type="evidence" value="ECO:0007669"/>
    <property type="project" value="UniProtKB-KW"/>
</dbReference>